<sequence length="108" mass="12274">MVSARSRLSFGNLIPMNWPFAFWYTPPLRSMCLGRRGILIPDIAKLATRGLINTNTRITKEILGVTVRHFEVLRRCPELFAQDTVGGIGQYVSSTSHELRLRCWVINA</sequence>
<accession>A0A0D0AE25</accession>
<gene>
    <name evidence="1" type="ORF">CY34DRAFT_524866</name>
</gene>
<dbReference type="HOGENOM" id="CLU_2198752_0_0_1"/>
<keyword evidence="2" id="KW-1185">Reference proteome</keyword>
<organism evidence="1 2">
    <name type="scientific">Suillus luteus UH-Slu-Lm8-n1</name>
    <dbReference type="NCBI Taxonomy" id="930992"/>
    <lineage>
        <taxon>Eukaryota</taxon>
        <taxon>Fungi</taxon>
        <taxon>Dikarya</taxon>
        <taxon>Basidiomycota</taxon>
        <taxon>Agaricomycotina</taxon>
        <taxon>Agaricomycetes</taxon>
        <taxon>Agaricomycetidae</taxon>
        <taxon>Boletales</taxon>
        <taxon>Suillineae</taxon>
        <taxon>Suillaceae</taxon>
        <taxon>Suillus</taxon>
    </lineage>
</organism>
<dbReference type="Proteomes" id="UP000054485">
    <property type="component" value="Unassembled WGS sequence"/>
</dbReference>
<dbReference type="AlphaFoldDB" id="A0A0D0AE25"/>
<name>A0A0D0AE25_9AGAM</name>
<dbReference type="EMBL" id="KN835532">
    <property type="protein sequence ID" value="KIK36399.1"/>
    <property type="molecule type" value="Genomic_DNA"/>
</dbReference>
<protein>
    <submittedName>
        <fullName evidence="1">Uncharacterized protein</fullName>
    </submittedName>
</protein>
<proteinExistence type="predicted"/>
<dbReference type="InParanoid" id="A0A0D0AE25"/>
<evidence type="ECO:0000313" key="1">
    <source>
        <dbReference type="EMBL" id="KIK36399.1"/>
    </source>
</evidence>
<evidence type="ECO:0000313" key="2">
    <source>
        <dbReference type="Proteomes" id="UP000054485"/>
    </source>
</evidence>
<reference evidence="1 2" key="1">
    <citation type="submission" date="2014-04" db="EMBL/GenBank/DDBJ databases">
        <authorList>
            <consortium name="DOE Joint Genome Institute"/>
            <person name="Kuo A."/>
            <person name="Ruytinx J."/>
            <person name="Rineau F."/>
            <person name="Colpaert J."/>
            <person name="Kohler A."/>
            <person name="Nagy L.G."/>
            <person name="Floudas D."/>
            <person name="Copeland A."/>
            <person name="Barry K.W."/>
            <person name="Cichocki N."/>
            <person name="Veneault-Fourrey C."/>
            <person name="LaButti K."/>
            <person name="Lindquist E.A."/>
            <person name="Lipzen A."/>
            <person name="Lundell T."/>
            <person name="Morin E."/>
            <person name="Murat C."/>
            <person name="Sun H."/>
            <person name="Tunlid A."/>
            <person name="Henrissat B."/>
            <person name="Grigoriev I.V."/>
            <person name="Hibbett D.S."/>
            <person name="Martin F."/>
            <person name="Nordberg H.P."/>
            <person name="Cantor M.N."/>
            <person name="Hua S.X."/>
        </authorList>
    </citation>
    <scope>NUCLEOTIDE SEQUENCE [LARGE SCALE GENOMIC DNA]</scope>
    <source>
        <strain evidence="1 2">UH-Slu-Lm8-n1</strain>
    </source>
</reference>
<reference evidence="2" key="2">
    <citation type="submission" date="2015-01" db="EMBL/GenBank/DDBJ databases">
        <title>Evolutionary Origins and Diversification of the Mycorrhizal Mutualists.</title>
        <authorList>
            <consortium name="DOE Joint Genome Institute"/>
            <consortium name="Mycorrhizal Genomics Consortium"/>
            <person name="Kohler A."/>
            <person name="Kuo A."/>
            <person name="Nagy L.G."/>
            <person name="Floudas D."/>
            <person name="Copeland A."/>
            <person name="Barry K.W."/>
            <person name="Cichocki N."/>
            <person name="Veneault-Fourrey C."/>
            <person name="LaButti K."/>
            <person name="Lindquist E.A."/>
            <person name="Lipzen A."/>
            <person name="Lundell T."/>
            <person name="Morin E."/>
            <person name="Murat C."/>
            <person name="Riley R."/>
            <person name="Ohm R."/>
            <person name="Sun H."/>
            <person name="Tunlid A."/>
            <person name="Henrissat B."/>
            <person name="Grigoriev I.V."/>
            <person name="Hibbett D.S."/>
            <person name="Martin F."/>
        </authorList>
    </citation>
    <scope>NUCLEOTIDE SEQUENCE [LARGE SCALE GENOMIC DNA]</scope>
    <source>
        <strain evidence="2">UH-Slu-Lm8-n1</strain>
    </source>
</reference>